<keyword evidence="9" id="KW-0444">Lipid biosynthesis</keyword>
<keyword evidence="10 25" id="KW-0808">Transferase</keyword>
<keyword evidence="11 24" id="KW-0812">Transmembrane</keyword>
<name>A0AAJ1UVW1_9MOLU</name>
<dbReference type="PANTHER" id="PTHR46382">
    <property type="entry name" value="PHOSPHATIDATE CYTIDYLYLTRANSFERASE"/>
    <property type="match status" value="1"/>
</dbReference>
<dbReference type="GO" id="GO:0005886">
    <property type="term" value="C:plasma membrane"/>
    <property type="evidence" value="ECO:0007669"/>
    <property type="project" value="UniProtKB-SubCell"/>
</dbReference>
<evidence type="ECO:0000313" key="25">
    <source>
        <dbReference type="EMBL" id="MDJ1645959.1"/>
    </source>
</evidence>
<evidence type="ECO:0000256" key="10">
    <source>
        <dbReference type="ARBA" id="ARBA00022679"/>
    </source>
</evidence>
<feature type="transmembrane region" description="Helical" evidence="24">
    <location>
        <begin position="182"/>
        <end position="205"/>
    </location>
</feature>
<evidence type="ECO:0000256" key="8">
    <source>
        <dbReference type="ARBA" id="ARBA00022475"/>
    </source>
</evidence>
<reference evidence="25" key="1">
    <citation type="submission" date="2023-05" db="EMBL/GenBank/DDBJ databases">
        <title>Mycoplasma phocimorsus sp. nov., isolated from Scandinavian patients with seal finger or septic arthritis after contact with seals.</title>
        <authorList>
            <person name="Skafte-Holm A."/>
            <person name="Pedersen T.R."/>
            <person name="Froelund M."/>
            <person name="Stegger M."/>
            <person name="Qvortrup K."/>
            <person name="Michaels D.L."/>
            <person name="Brown D.R."/>
            <person name="Jensen J.S."/>
        </authorList>
    </citation>
    <scope>NUCLEOTIDE SEQUENCE</scope>
    <source>
        <strain evidence="25">M5725</strain>
    </source>
</reference>
<dbReference type="AlphaFoldDB" id="A0AAJ1UVW1"/>
<keyword evidence="26" id="KW-1185">Reference proteome</keyword>
<evidence type="ECO:0000256" key="13">
    <source>
        <dbReference type="ARBA" id="ARBA00022989"/>
    </source>
</evidence>
<protein>
    <recommendedName>
        <fullName evidence="7">Phosphatidate cytidylyltransferase</fullName>
        <ecNumber evidence="6">2.7.7.41</ecNumber>
    </recommendedName>
    <alternativeName>
        <fullName evidence="20">CDP-DAG synthase</fullName>
    </alternativeName>
    <alternativeName>
        <fullName evidence="22">CDP-DG synthase</fullName>
    </alternativeName>
    <alternativeName>
        <fullName evidence="18">CDP-diacylglycerol synthase</fullName>
    </alternativeName>
    <alternativeName>
        <fullName evidence="21">CDP-diglyceride pyrophosphorylase</fullName>
    </alternativeName>
    <alternativeName>
        <fullName evidence="23">CDP-diglyceride synthase</fullName>
    </alternativeName>
    <alternativeName>
        <fullName evidence="19">CTP:phosphatidate cytidylyltransferase</fullName>
    </alternativeName>
</protein>
<dbReference type="EMBL" id="JASDDP010000024">
    <property type="protein sequence ID" value="MDJ1645959.1"/>
    <property type="molecule type" value="Genomic_DNA"/>
</dbReference>
<comment type="pathway">
    <text evidence="4">Lipid metabolism.</text>
</comment>
<dbReference type="Pfam" id="PF01148">
    <property type="entry name" value="CTP_transf_1"/>
    <property type="match status" value="1"/>
</dbReference>
<proteinExistence type="inferred from homology"/>
<feature type="transmembrane region" description="Helical" evidence="24">
    <location>
        <begin position="118"/>
        <end position="137"/>
    </location>
</feature>
<evidence type="ECO:0000256" key="24">
    <source>
        <dbReference type="SAM" id="Phobius"/>
    </source>
</evidence>
<evidence type="ECO:0000256" key="20">
    <source>
        <dbReference type="ARBA" id="ARBA00032253"/>
    </source>
</evidence>
<keyword evidence="17" id="KW-1208">Phospholipid metabolism</keyword>
<evidence type="ECO:0000256" key="16">
    <source>
        <dbReference type="ARBA" id="ARBA00023209"/>
    </source>
</evidence>
<comment type="subcellular location">
    <subcellularLocation>
        <location evidence="2">Cell membrane</location>
        <topology evidence="2">Multi-pass membrane protein</topology>
    </subcellularLocation>
</comment>
<evidence type="ECO:0000256" key="22">
    <source>
        <dbReference type="ARBA" id="ARBA00032743"/>
    </source>
</evidence>
<feature type="transmembrane region" description="Helical" evidence="24">
    <location>
        <begin position="7"/>
        <end position="28"/>
    </location>
</feature>
<evidence type="ECO:0000256" key="4">
    <source>
        <dbReference type="ARBA" id="ARBA00005189"/>
    </source>
</evidence>
<feature type="transmembrane region" description="Helical" evidence="24">
    <location>
        <begin position="158"/>
        <end position="176"/>
    </location>
</feature>
<feature type="transmembrane region" description="Helical" evidence="24">
    <location>
        <begin position="61"/>
        <end position="82"/>
    </location>
</feature>
<keyword evidence="14" id="KW-0443">Lipid metabolism</keyword>
<dbReference type="GO" id="GO:0004605">
    <property type="term" value="F:phosphatidate cytidylyltransferase activity"/>
    <property type="evidence" value="ECO:0007669"/>
    <property type="project" value="UniProtKB-EC"/>
</dbReference>
<evidence type="ECO:0000256" key="2">
    <source>
        <dbReference type="ARBA" id="ARBA00004651"/>
    </source>
</evidence>
<accession>A0AAJ1UVW1</accession>
<keyword evidence="8" id="KW-1003">Cell membrane</keyword>
<keyword evidence="15 24" id="KW-0472">Membrane</keyword>
<evidence type="ECO:0000256" key="15">
    <source>
        <dbReference type="ARBA" id="ARBA00023136"/>
    </source>
</evidence>
<evidence type="ECO:0000256" key="5">
    <source>
        <dbReference type="ARBA" id="ARBA00010185"/>
    </source>
</evidence>
<evidence type="ECO:0000256" key="23">
    <source>
        <dbReference type="ARBA" id="ARBA00033406"/>
    </source>
</evidence>
<dbReference type="RefSeq" id="WP_283827362.1">
    <property type="nucleotide sequence ID" value="NZ_JASDDP010000024.1"/>
</dbReference>
<comment type="similarity">
    <text evidence="5">Belongs to the CDS family.</text>
</comment>
<sequence>MKLFNERILPAIFMLIVVLIFSFVSQYFGSQNGAIGFGARTFSLIVFSILIILAFFEIGKVFKFGIITQFIIILIALVIFLAPLPNDFLNPNLDIASQKVVLYSNIISKYLTTFFTSWYTYVLVIILYFLLLVRELIINKKSLKEIGTLNSIIYRINLFIIPAIFIILGIKFLYLLSFSNYLIYLLIILIPIISDITGYFVGGLIGKKIIKRGLSPISPKKSWEGAIVSFVISSITIALFLSLTPALDNFDLLKDSIAKISTISVFSIILPIGAILGDLIFSLIKRVWKVKDYSNVFKGHGGLLDRIDSLLVVSSISCILITLISF</sequence>
<comment type="caution">
    <text evidence="25">The sequence shown here is derived from an EMBL/GenBank/DDBJ whole genome shotgun (WGS) entry which is preliminary data.</text>
</comment>
<evidence type="ECO:0000256" key="21">
    <source>
        <dbReference type="ARBA" id="ARBA00032396"/>
    </source>
</evidence>
<evidence type="ECO:0000256" key="11">
    <source>
        <dbReference type="ARBA" id="ARBA00022692"/>
    </source>
</evidence>
<keyword evidence="13 24" id="KW-1133">Transmembrane helix</keyword>
<keyword evidence="16" id="KW-0594">Phospholipid biosynthesis</keyword>
<dbReference type="GO" id="GO:0016024">
    <property type="term" value="P:CDP-diacylglycerol biosynthetic process"/>
    <property type="evidence" value="ECO:0007669"/>
    <property type="project" value="TreeGrafter"/>
</dbReference>
<evidence type="ECO:0000256" key="6">
    <source>
        <dbReference type="ARBA" id="ARBA00012487"/>
    </source>
</evidence>
<feature type="transmembrane region" description="Helical" evidence="24">
    <location>
        <begin position="226"/>
        <end position="243"/>
    </location>
</feature>
<comment type="catalytic activity">
    <reaction evidence="1">
        <text>a 1,2-diacyl-sn-glycero-3-phosphate + CTP + H(+) = a CDP-1,2-diacyl-sn-glycerol + diphosphate</text>
        <dbReference type="Rhea" id="RHEA:16229"/>
        <dbReference type="ChEBI" id="CHEBI:15378"/>
        <dbReference type="ChEBI" id="CHEBI:33019"/>
        <dbReference type="ChEBI" id="CHEBI:37563"/>
        <dbReference type="ChEBI" id="CHEBI:58332"/>
        <dbReference type="ChEBI" id="CHEBI:58608"/>
        <dbReference type="EC" id="2.7.7.41"/>
    </reaction>
</comment>
<evidence type="ECO:0000256" key="19">
    <source>
        <dbReference type="ARBA" id="ARBA00031825"/>
    </source>
</evidence>
<evidence type="ECO:0000256" key="9">
    <source>
        <dbReference type="ARBA" id="ARBA00022516"/>
    </source>
</evidence>
<feature type="transmembrane region" description="Helical" evidence="24">
    <location>
        <begin position="263"/>
        <end position="283"/>
    </location>
</feature>
<feature type="transmembrane region" description="Helical" evidence="24">
    <location>
        <begin position="34"/>
        <end position="56"/>
    </location>
</feature>
<evidence type="ECO:0000256" key="12">
    <source>
        <dbReference type="ARBA" id="ARBA00022695"/>
    </source>
</evidence>
<dbReference type="PANTHER" id="PTHR46382:SF1">
    <property type="entry name" value="PHOSPHATIDATE CYTIDYLYLTRANSFERASE"/>
    <property type="match status" value="1"/>
</dbReference>
<evidence type="ECO:0000256" key="1">
    <source>
        <dbReference type="ARBA" id="ARBA00001698"/>
    </source>
</evidence>
<keyword evidence="12 25" id="KW-0548">Nucleotidyltransferase</keyword>
<evidence type="ECO:0000256" key="18">
    <source>
        <dbReference type="ARBA" id="ARBA00029893"/>
    </source>
</evidence>
<organism evidence="25 26">
    <name type="scientific">Mycoplasma phocimorsus</name>
    <dbReference type="NCBI Taxonomy" id="3045839"/>
    <lineage>
        <taxon>Bacteria</taxon>
        <taxon>Bacillati</taxon>
        <taxon>Mycoplasmatota</taxon>
        <taxon>Mollicutes</taxon>
        <taxon>Mycoplasmataceae</taxon>
        <taxon>Mycoplasma</taxon>
    </lineage>
</organism>
<comment type="pathway">
    <text evidence="3">Phospholipid metabolism; CDP-diacylglycerol biosynthesis; CDP-diacylglycerol from sn-glycerol 3-phosphate: step 3/3.</text>
</comment>
<dbReference type="EC" id="2.7.7.41" evidence="6"/>
<evidence type="ECO:0000256" key="14">
    <source>
        <dbReference type="ARBA" id="ARBA00023098"/>
    </source>
</evidence>
<gene>
    <name evidence="25" type="ORF">QLQ80_02620</name>
</gene>
<evidence type="ECO:0000256" key="7">
    <source>
        <dbReference type="ARBA" id="ARBA00019373"/>
    </source>
</evidence>
<evidence type="ECO:0000256" key="3">
    <source>
        <dbReference type="ARBA" id="ARBA00005119"/>
    </source>
</evidence>
<evidence type="ECO:0000313" key="26">
    <source>
        <dbReference type="Proteomes" id="UP001224428"/>
    </source>
</evidence>
<dbReference type="Proteomes" id="UP001224428">
    <property type="component" value="Unassembled WGS sequence"/>
</dbReference>
<evidence type="ECO:0000256" key="17">
    <source>
        <dbReference type="ARBA" id="ARBA00023264"/>
    </source>
</evidence>